<dbReference type="Gene3D" id="2.60.120.1000">
    <property type="match status" value="2"/>
</dbReference>
<evidence type="ECO:0000313" key="6">
    <source>
        <dbReference type="EMBL" id="KAK2553962.1"/>
    </source>
</evidence>
<evidence type="ECO:0000256" key="4">
    <source>
        <dbReference type="ARBA" id="ARBA00023157"/>
    </source>
</evidence>
<feature type="domain" description="Fibrinogen C-terminal" evidence="5">
    <location>
        <begin position="383"/>
        <end position="435"/>
    </location>
</feature>
<organism evidence="6 7">
    <name type="scientific">Acropora cervicornis</name>
    <name type="common">Staghorn coral</name>
    <dbReference type="NCBI Taxonomy" id="6130"/>
    <lineage>
        <taxon>Eukaryota</taxon>
        <taxon>Metazoa</taxon>
        <taxon>Cnidaria</taxon>
        <taxon>Anthozoa</taxon>
        <taxon>Hexacorallia</taxon>
        <taxon>Scleractinia</taxon>
        <taxon>Astrocoeniina</taxon>
        <taxon>Acroporidae</taxon>
        <taxon>Acropora</taxon>
    </lineage>
</organism>
<dbReference type="PANTHER" id="PTHR16146:SF46">
    <property type="entry name" value="INTELECTIN-1A-RELATED"/>
    <property type="match status" value="1"/>
</dbReference>
<dbReference type="PROSITE" id="PS51406">
    <property type="entry name" value="FIBRINOGEN_C_2"/>
    <property type="match status" value="2"/>
</dbReference>
<evidence type="ECO:0000313" key="7">
    <source>
        <dbReference type="Proteomes" id="UP001249851"/>
    </source>
</evidence>
<keyword evidence="3" id="KW-0176">Collagen</keyword>
<dbReference type="Gene3D" id="3.50.4.10">
    <property type="entry name" value="Hepatocyte Growth Factor"/>
    <property type="match status" value="1"/>
</dbReference>
<gene>
    <name evidence="6" type="ORF">P5673_024665</name>
</gene>
<dbReference type="Proteomes" id="UP001249851">
    <property type="component" value="Unassembled WGS sequence"/>
</dbReference>
<proteinExistence type="predicted"/>
<evidence type="ECO:0000259" key="5">
    <source>
        <dbReference type="PROSITE" id="PS51406"/>
    </source>
</evidence>
<dbReference type="PANTHER" id="PTHR16146">
    <property type="entry name" value="INTELECTIN"/>
    <property type="match status" value="1"/>
</dbReference>
<sequence>MVSSTLRSVEGEGSHLCAKPAYLLTIIHLLNWQWVGTKGKNKGVFFKVSEGVWALRNGNILWTGHASSILACSQLCARKDNCGGGSFAKERRACSLFSEEVQAGISAASLKKDEWSIPLEEVNFFEKIAPMPGITQSSAVSSCQALRSQAMWSPSGVYWIDPDGGSQDNAFKAYCEMETDGGGWTLVWSYTFTNFLNFKSKLNAVTPKPNWQILSVSHQVESRISTTPPLSETDYNAMNFSRWHQLGQQVLIKGNINNWLTCDPGTRSFVDWKDGSVNCNIIKHVTNTCNETHAPSKFTKTGVNGPIFYSTGIFDSTYYYFDSDKNSHWPTHDPWGMKLVIKKQETRRVNVKTYELIPIQGSFYIEKIKPEKPSISAITSPGISQLSAVLSCHTLRNHSPSSPSGVYWINPLSSSQISPFQVYCDMETDGGGWTLAWSYTFKNYSHFTDVSNAVTPRPNCLVEQDADVGNSTTPPLHETDYNAINFSLWKQLGSQVLVKSNINN</sequence>
<keyword evidence="4" id="KW-1015">Disulfide bond</keyword>
<comment type="caution">
    <text evidence="6">The sequence shown here is derived from an EMBL/GenBank/DDBJ whole genome shotgun (WGS) entry which is preliminary data.</text>
</comment>
<dbReference type="SUPFAM" id="SSF56496">
    <property type="entry name" value="Fibrinogen C-terminal domain-like"/>
    <property type="match status" value="2"/>
</dbReference>
<dbReference type="AlphaFoldDB" id="A0AAD9Q3A0"/>
<comment type="subcellular location">
    <subcellularLocation>
        <location evidence="1">Secreted</location>
    </subcellularLocation>
</comment>
<keyword evidence="2" id="KW-0964">Secreted</keyword>
<dbReference type="NCBIfam" id="NF040941">
    <property type="entry name" value="GGGWT_bact"/>
    <property type="match status" value="2"/>
</dbReference>
<protein>
    <recommendedName>
        <fullName evidence="5">Fibrinogen C-terminal domain-containing protein</fullName>
    </recommendedName>
</protein>
<reference evidence="6" key="2">
    <citation type="journal article" date="2023" name="Science">
        <title>Genomic signatures of disease resistance in endangered staghorn corals.</title>
        <authorList>
            <person name="Vollmer S.V."/>
            <person name="Selwyn J.D."/>
            <person name="Despard B.A."/>
            <person name="Roesel C.L."/>
        </authorList>
    </citation>
    <scope>NUCLEOTIDE SEQUENCE</scope>
    <source>
        <strain evidence="6">K2</strain>
    </source>
</reference>
<evidence type="ECO:0000256" key="1">
    <source>
        <dbReference type="ARBA" id="ARBA00004613"/>
    </source>
</evidence>
<dbReference type="Pfam" id="PF01410">
    <property type="entry name" value="COLFI"/>
    <property type="match status" value="2"/>
</dbReference>
<dbReference type="GO" id="GO:0070492">
    <property type="term" value="F:oligosaccharide binding"/>
    <property type="evidence" value="ECO:0007669"/>
    <property type="project" value="TreeGrafter"/>
</dbReference>
<dbReference type="GO" id="GO:0005615">
    <property type="term" value="C:extracellular space"/>
    <property type="evidence" value="ECO:0007669"/>
    <property type="project" value="TreeGrafter"/>
</dbReference>
<dbReference type="InterPro" id="IPR002181">
    <property type="entry name" value="Fibrinogen_a/b/g_C_dom"/>
</dbReference>
<name>A0AAD9Q3A0_ACRCE</name>
<dbReference type="InterPro" id="IPR000885">
    <property type="entry name" value="Fib_collagen_C"/>
</dbReference>
<dbReference type="InterPro" id="IPR036056">
    <property type="entry name" value="Fibrinogen-like_C"/>
</dbReference>
<accession>A0AAD9Q3A0</accession>
<dbReference type="GO" id="GO:0005201">
    <property type="term" value="F:extracellular matrix structural constituent"/>
    <property type="evidence" value="ECO:0007669"/>
    <property type="project" value="InterPro"/>
</dbReference>
<keyword evidence="7" id="KW-1185">Reference proteome</keyword>
<dbReference type="GO" id="GO:0005581">
    <property type="term" value="C:collagen trimer"/>
    <property type="evidence" value="ECO:0007669"/>
    <property type="project" value="UniProtKB-KW"/>
</dbReference>
<evidence type="ECO:0000256" key="3">
    <source>
        <dbReference type="ARBA" id="ARBA00023119"/>
    </source>
</evidence>
<evidence type="ECO:0000256" key="2">
    <source>
        <dbReference type="ARBA" id="ARBA00022525"/>
    </source>
</evidence>
<dbReference type="EMBL" id="JARQWQ010000073">
    <property type="protein sequence ID" value="KAK2553962.1"/>
    <property type="molecule type" value="Genomic_DNA"/>
</dbReference>
<reference evidence="6" key="1">
    <citation type="journal article" date="2023" name="G3 (Bethesda)">
        <title>Whole genome assembly and annotation of the endangered Caribbean coral Acropora cervicornis.</title>
        <authorList>
            <person name="Selwyn J.D."/>
            <person name="Vollmer S.V."/>
        </authorList>
    </citation>
    <scope>NUCLEOTIDE SEQUENCE</scope>
    <source>
        <strain evidence="6">K2</strain>
    </source>
</reference>
<feature type="domain" description="Fibrinogen C-terminal" evidence="5">
    <location>
        <begin position="134"/>
        <end position="187"/>
    </location>
</feature>